<evidence type="ECO:0000313" key="2">
    <source>
        <dbReference type="EMBL" id="MBB6674538.1"/>
    </source>
</evidence>
<dbReference type="PANTHER" id="PTHR46066:SF2">
    <property type="entry name" value="CHITINASE DOMAIN-CONTAINING PROTEIN 1"/>
    <property type="match status" value="1"/>
</dbReference>
<dbReference type="EMBL" id="JACJVP010000047">
    <property type="protein sequence ID" value="MBB6674538.1"/>
    <property type="molecule type" value="Genomic_DNA"/>
</dbReference>
<keyword evidence="3" id="KW-1185">Reference proteome</keyword>
<gene>
    <name evidence="2" type="ORF">H7C19_28030</name>
</gene>
<dbReference type="InterPro" id="IPR029070">
    <property type="entry name" value="Chitinase_insertion_sf"/>
</dbReference>
<dbReference type="GO" id="GO:0016787">
    <property type="term" value="F:hydrolase activity"/>
    <property type="evidence" value="ECO:0007669"/>
    <property type="project" value="UniProtKB-KW"/>
</dbReference>
<name>A0A7X0RVP0_9BACL</name>
<keyword evidence="2" id="KW-0378">Hydrolase</keyword>
<dbReference type="GO" id="GO:0005975">
    <property type="term" value="P:carbohydrate metabolic process"/>
    <property type="evidence" value="ECO:0007669"/>
    <property type="project" value="InterPro"/>
</dbReference>
<dbReference type="Gene3D" id="3.10.50.10">
    <property type="match status" value="1"/>
</dbReference>
<dbReference type="RefSeq" id="WP_185672425.1">
    <property type="nucleotide sequence ID" value="NZ_JACJVP010000047.1"/>
</dbReference>
<comment type="caution">
    <text evidence="2">The sequence shown here is derived from an EMBL/GenBank/DDBJ whole genome shotgun (WGS) entry which is preliminary data.</text>
</comment>
<accession>A0A7X0RVP0</accession>
<dbReference type="InterPro" id="IPR017853">
    <property type="entry name" value="GH"/>
</dbReference>
<evidence type="ECO:0000259" key="1">
    <source>
        <dbReference type="Pfam" id="PF00704"/>
    </source>
</evidence>
<reference evidence="2 3" key="1">
    <citation type="submission" date="2020-08" db="EMBL/GenBank/DDBJ databases">
        <title>Cohnella phylogeny.</title>
        <authorList>
            <person name="Dunlap C."/>
        </authorList>
    </citation>
    <scope>NUCLEOTIDE SEQUENCE [LARGE SCALE GENOMIC DNA]</scope>
    <source>
        <strain evidence="2 3">DSM 28246</strain>
    </source>
</reference>
<dbReference type="SUPFAM" id="SSF51445">
    <property type="entry name" value="(Trans)glycosidases"/>
    <property type="match status" value="1"/>
</dbReference>
<dbReference type="PANTHER" id="PTHR46066">
    <property type="entry name" value="CHITINASE DOMAIN-CONTAINING PROTEIN 1 FAMILY MEMBER"/>
    <property type="match status" value="1"/>
</dbReference>
<dbReference type="Pfam" id="PF00704">
    <property type="entry name" value="Glyco_hydro_18"/>
    <property type="match status" value="1"/>
</dbReference>
<evidence type="ECO:0000313" key="3">
    <source>
        <dbReference type="Proteomes" id="UP000547209"/>
    </source>
</evidence>
<dbReference type="Proteomes" id="UP000547209">
    <property type="component" value="Unassembled WGS sequence"/>
</dbReference>
<organism evidence="2 3">
    <name type="scientific">Cohnella nanjingensis</name>
    <dbReference type="NCBI Taxonomy" id="1387779"/>
    <lineage>
        <taxon>Bacteria</taxon>
        <taxon>Bacillati</taxon>
        <taxon>Bacillota</taxon>
        <taxon>Bacilli</taxon>
        <taxon>Bacillales</taxon>
        <taxon>Paenibacillaceae</taxon>
        <taxon>Cohnella</taxon>
    </lineage>
</organism>
<sequence length="348" mass="37625">MIIATSILGVAVAAAALFVSVKPGAFGAADPKKTPPPARSAWLADWHWEAGVTDLKAASGELTSLQVFAAYFDESDRLVFTQEFREGYDSIREAAAENGTRHLDLTLVNDILYDDGTERQKDSALVGRLMANEQSRARHLKDILAAVEIYGFDGVELDYEKIKDGDWAKASRFIADLHRQLQAKGKTLRVVLETRAPIEKVKLPPGPIYVMMAYNLYGGHSGPGPKADEAYIKKTAKRLAQLPGDPYVALAAGGFDWSASGEAKGITEKQAEELTKLSVGTPVRDASSGSLHFDYRDEGGAKHTVWYADGETLSRWIKAAKSAGRGNIALWRLGELGEGTLGAFGAGR</sequence>
<dbReference type="InterPro" id="IPR001223">
    <property type="entry name" value="Glyco_hydro18_cat"/>
</dbReference>
<proteinExistence type="predicted"/>
<protein>
    <submittedName>
        <fullName evidence="2">Glycosyl hydrolase</fullName>
    </submittedName>
</protein>
<dbReference type="Gene3D" id="3.20.20.80">
    <property type="entry name" value="Glycosidases"/>
    <property type="match status" value="1"/>
</dbReference>
<feature type="domain" description="GH18" evidence="1">
    <location>
        <begin position="128"/>
        <end position="334"/>
    </location>
</feature>
<dbReference type="AlphaFoldDB" id="A0A7X0RVP0"/>